<reference evidence="1 2" key="1">
    <citation type="submission" date="2019-02" db="EMBL/GenBank/DDBJ databases">
        <title>Opniocepnalus argus genome.</title>
        <authorList>
            <person name="Zhou C."/>
            <person name="Xiao S."/>
        </authorList>
    </citation>
    <scope>NUCLEOTIDE SEQUENCE [LARGE SCALE GENOMIC DNA]</scope>
    <source>
        <strain evidence="1">OARG1902GOOAL</strain>
        <tissue evidence="1">Muscle</tissue>
    </source>
</reference>
<dbReference type="EMBL" id="CM015718">
    <property type="protein sequence ID" value="KAF3692281.1"/>
    <property type="molecule type" value="Genomic_DNA"/>
</dbReference>
<organism evidence="1 2">
    <name type="scientific">Channa argus</name>
    <name type="common">Northern snakehead</name>
    <name type="synonym">Ophicephalus argus</name>
    <dbReference type="NCBI Taxonomy" id="215402"/>
    <lineage>
        <taxon>Eukaryota</taxon>
        <taxon>Metazoa</taxon>
        <taxon>Chordata</taxon>
        <taxon>Craniata</taxon>
        <taxon>Vertebrata</taxon>
        <taxon>Euteleostomi</taxon>
        <taxon>Actinopterygii</taxon>
        <taxon>Neopterygii</taxon>
        <taxon>Teleostei</taxon>
        <taxon>Neoteleostei</taxon>
        <taxon>Acanthomorphata</taxon>
        <taxon>Anabantaria</taxon>
        <taxon>Anabantiformes</taxon>
        <taxon>Channoidei</taxon>
        <taxon>Channidae</taxon>
        <taxon>Channa</taxon>
    </lineage>
</organism>
<protein>
    <submittedName>
        <fullName evidence="1">Uncharacterized protein</fullName>
    </submittedName>
</protein>
<proteinExistence type="predicted"/>
<sequence>MQVGKEELPNSELLVHGIKGNLLQSCQNLSCTKACQDIHALSELSILARETDNHSHRG</sequence>
<accession>A0A6G1PPK6</accession>
<evidence type="ECO:0000313" key="1">
    <source>
        <dbReference type="EMBL" id="KAF3692281.1"/>
    </source>
</evidence>
<dbReference type="Proteomes" id="UP000503349">
    <property type="component" value="Chromosome 7"/>
</dbReference>
<evidence type="ECO:0000313" key="2">
    <source>
        <dbReference type="Proteomes" id="UP000503349"/>
    </source>
</evidence>
<gene>
    <name evidence="1" type="ORF">EXN66_Car007957</name>
</gene>
<keyword evidence="2" id="KW-1185">Reference proteome</keyword>
<dbReference type="AlphaFoldDB" id="A0A6G1PPK6"/>
<reference evidence="2" key="2">
    <citation type="submission" date="2019-02" db="EMBL/GenBank/DDBJ databases">
        <title>Opniocepnalus argus Var Kimnra genome.</title>
        <authorList>
            <person name="Zhou C."/>
            <person name="Xiao S."/>
        </authorList>
    </citation>
    <scope>NUCLEOTIDE SEQUENCE [LARGE SCALE GENOMIC DNA]</scope>
</reference>
<name>A0A6G1PPK6_CHAAH</name>